<dbReference type="AlphaFoldDB" id="A0A5A9PQH3"/>
<reference evidence="2 3" key="1">
    <citation type="journal article" date="2019" name="Mol. Ecol. Resour.">
        <title>Chromosome-level genome assembly of Triplophysa tibetana, a fish adapted to the harsh high-altitude environment of the Tibetan Plateau.</title>
        <authorList>
            <person name="Yang X."/>
            <person name="Liu H."/>
            <person name="Ma Z."/>
            <person name="Zou Y."/>
            <person name="Zou M."/>
            <person name="Mao Y."/>
            <person name="Li X."/>
            <person name="Wang H."/>
            <person name="Chen T."/>
            <person name="Wang W."/>
            <person name="Yang R."/>
        </authorList>
    </citation>
    <scope>NUCLEOTIDE SEQUENCE [LARGE SCALE GENOMIC DNA]</scope>
    <source>
        <strain evidence="2">TTIB1903HZAU</strain>
        <tissue evidence="2">Muscle</tissue>
    </source>
</reference>
<name>A0A5A9PQH3_9TELE</name>
<comment type="caution">
    <text evidence="2">The sequence shown here is derived from an EMBL/GenBank/DDBJ whole genome shotgun (WGS) entry which is preliminary data.</text>
</comment>
<accession>A0A5A9PQH3</accession>
<dbReference type="EMBL" id="SOYY01000003">
    <property type="protein sequence ID" value="KAA0723995.1"/>
    <property type="molecule type" value="Genomic_DNA"/>
</dbReference>
<evidence type="ECO:0000313" key="3">
    <source>
        <dbReference type="Proteomes" id="UP000324632"/>
    </source>
</evidence>
<keyword evidence="3" id="KW-1185">Reference proteome</keyword>
<feature type="region of interest" description="Disordered" evidence="1">
    <location>
        <begin position="1"/>
        <end position="24"/>
    </location>
</feature>
<feature type="compositionally biased region" description="Basic and acidic residues" evidence="1">
    <location>
        <begin position="1"/>
        <end position="10"/>
    </location>
</feature>
<proteinExistence type="predicted"/>
<dbReference type="Proteomes" id="UP000324632">
    <property type="component" value="Chromosome 3"/>
</dbReference>
<protein>
    <submittedName>
        <fullName evidence="2">Uncharacterized protein</fullName>
    </submittedName>
</protein>
<feature type="compositionally biased region" description="Polar residues" evidence="1">
    <location>
        <begin position="11"/>
        <end position="24"/>
    </location>
</feature>
<evidence type="ECO:0000256" key="1">
    <source>
        <dbReference type="SAM" id="MobiDB-lite"/>
    </source>
</evidence>
<evidence type="ECO:0000313" key="2">
    <source>
        <dbReference type="EMBL" id="KAA0723995.1"/>
    </source>
</evidence>
<feature type="region of interest" description="Disordered" evidence="1">
    <location>
        <begin position="161"/>
        <end position="190"/>
    </location>
</feature>
<sequence>MYKPIPDRCTDTTSVDAGAKSNGNKMSQLQLQESIVLKVCSYEQQSLTHRGNHRCVTTQNRAAPQNDCIEVVFKCVVLCRRHDEDDGDDDDVWHENETGKRLHQRAAQEEVAEHSAAAAVVVNVQGENDDVQINTDEIDYEKVPTQITEERNVNTDLIDSNDQKDEVDENGISIGQNGASKIGESGHMTV</sequence>
<gene>
    <name evidence="2" type="ORF">E1301_Tti021968</name>
</gene>
<organism evidence="2 3">
    <name type="scientific">Triplophysa tibetana</name>
    <dbReference type="NCBI Taxonomy" id="1572043"/>
    <lineage>
        <taxon>Eukaryota</taxon>
        <taxon>Metazoa</taxon>
        <taxon>Chordata</taxon>
        <taxon>Craniata</taxon>
        <taxon>Vertebrata</taxon>
        <taxon>Euteleostomi</taxon>
        <taxon>Actinopterygii</taxon>
        <taxon>Neopterygii</taxon>
        <taxon>Teleostei</taxon>
        <taxon>Ostariophysi</taxon>
        <taxon>Cypriniformes</taxon>
        <taxon>Nemacheilidae</taxon>
        <taxon>Triplophysa</taxon>
    </lineage>
</organism>